<dbReference type="Proteomes" id="UP000070188">
    <property type="component" value="Unassembled WGS sequence"/>
</dbReference>
<sequence length="50" mass="5414">MRAFSVLGRAVATRRRLARAASADVYPALLRRCPPVPAPLGARRRRVSAG</sequence>
<reference evidence="2" key="1">
    <citation type="submission" date="2015-04" db="EMBL/GenBank/DDBJ databases">
        <title>Physiological reanalysis, assessment of diazotrophy, and genome sequences of multiple isolates of Streptomyces thermoautotrophicus.</title>
        <authorList>
            <person name="MacKellar D.C."/>
            <person name="Lieber L."/>
            <person name="Norman J."/>
            <person name="Bolger A."/>
            <person name="Tobin C."/>
            <person name="Murray J.W."/>
            <person name="Chang R."/>
            <person name="Ford T."/>
            <person name="Nguyen P.Q."/>
            <person name="Woodward J."/>
            <person name="Permingeat H."/>
            <person name="Joshi N.S."/>
            <person name="Silver P.A."/>
            <person name="Usadel B."/>
            <person name="Rutherford A.W."/>
            <person name="Friesen M."/>
            <person name="Prell J."/>
        </authorList>
    </citation>
    <scope>NUCLEOTIDE SEQUENCE [LARGE SCALE GENOMIC DNA]</scope>
    <source>
        <strain evidence="2">H1</strain>
    </source>
</reference>
<proteinExistence type="predicted"/>
<protein>
    <submittedName>
        <fullName evidence="1">Putative mutase</fullName>
    </submittedName>
</protein>
<keyword evidence="2" id="KW-1185">Reference proteome</keyword>
<gene>
    <name evidence="1" type="ORF">LI90_2434</name>
</gene>
<dbReference type="STRING" id="1469144.LI90_2434"/>
<name>A0A132MUI4_9ACTN</name>
<accession>A0A132MUI4</accession>
<organism evidence="1 2">
    <name type="scientific">Carbonactinospora thermoautotrophica</name>
    <dbReference type="NCBI Taxonomy" id="1469144"/>
    <lineage>
        <taxon>Bacteria</taxon>
        <taxon>Bacillati</taxon>
        <taxon>Actinomycetota</taxon>
        <taxon>Actinomycetes</taxon>
        <taxon>Kitasatosporales</taxon>
        <taxon>Carbonactinosporaceae</taxon>
        <taxon>Carbonactinospora</taxon>
    </lineage>
</organism>
<evidence type="ECO:0000313" key="1">
    <source>
        <dbReference type="EMBL" id="KWX01406.1"/>
    </source>
</evidence>
<comment type="caution">
    <text evidence="1">The sequence shown here is derived from an EMBL/GenBank/DDBJ whole genome shotgun (WGS) entry which is preliminary data.</text>
</comment>
<dbReference type="PATRIC" id="fig|1469144.10.peg.2640"/>
<evidence type="ECO:0000313" key="2">
    <source>
        <dbReference type="Proteomes" id="UP000070188"/>
    </source>
</evidence>
<dbReference type="AlphaFoldDB" id="A0A132MUI4"/>
<dbReference type="EMBL" id="LAXD01000001">
    <property type="protein sequence ID" value="KWX01406.1"/>
    <property type="molecule type" value="Genomic_DNA"/>
</dbReference>